<dbReference type="Gene3D" id="3.40.50.150">
    <property type="entry name" value="Vaccinia Virus protein VP39"/>
    <property type="match status" value="1"/>
</dbReference>
<dbReference type="STRING" id="1391653.AKJ08_1892"/>
<dbReference type="Pfam" id="PF01555">
    <property type="entry name" value="N6_N4_Mtase"/>
    <property type="match status" value="1"/>
</dbReference>
<dbReference type="SUPFAM" id="SSF53335">
    <property type="entry name" value="S-adenosyl-L-methionine-dependent methyltransferases"/>
    <property type="match status" value="1"/>
</dbReference>
<evidence type="ECO:0000259" key="5">
    <source>
        <dbReference type="Pfam" id="PF01555"/>
    </source>
</evidence>
<dbReference type="GO" id="GO:0032259">
    <property type="term" value="P:methylation"/>
    <property type="evidence" value="ECO:0007669"/>
    <property type="project" value="UniProtKB-KW"/>
</dbReference>
<evidence type="ECO:0000256" key="2">
    <source>
        <dbReference type="ARBA" id="ARBA00022603"/>
    </source>
</evidence>
<dbReference type="Proteomes" id="UP000055590">
    <property type="component" value="Chromosome"/>
</dbReference>
<sequence>MTTGRVVFGDNLEVLAGLPSESVDLVYIDPPFNTGRVQSRRTLSAIRTETGGRAGFHGRRYQTVERETRSFPDRFDDYLGFLEPRIVEARRVLKRTGSFYFHVDYREVHYCKVLIDSIFGRSCFLNEIVWAYDYGARTRKRWPAKHDNILFYAKNAKAYLFNADEIDRIPYMAPGLVGPEKAARGKLPTDTWWHTIVSPTGREKLGYPTQKPLGILSRIVKASSPPGGLVLDFFAGSGTTGEAALKAGRRFLLVDHNPEAIEVMKRRFAGAPEVVFEGSGVVPGTAVL</sequence>
<dbReference type="GO" id="GO:0003677">
    <property type="term" value="F:DNA binding"/>
    <property type="evidence" value="ECO:0007669"/>
    <property type="project" value="InterPro"/>
</dbReference>
<dbReference type="PATRIC" id="fig|1391653.3.peg.1981"/>
<dbReference type="EMBL" id="CP012332">
    <property type="protein sequence ID" value="AKU91505.1"/>
    <property type="molecule type" value="Genomic_DNA"/>
</dbReference>
<protein>
    <recommendedName>
        <fullName evidence="4">Methyltransferase</fullName>
        <ecNumber evidence="4">2.1.1.-</ecNumber>
    </recommendedName>
</protein>
<dbReference type="InterPro" id="IPR029063">
    <property type="entry name" value="SAM-dependent_MTases_sf"/>
</dbReference>
<evidence type="ECO:0000313" key="6">
    <source>
        <dbReference type="EMBL" id="AKU91505.1"/>
    </source>
</evidence>
<keyword evidence="7" id="KW-1185">Reference proteome</keyword>
<dbReference type="InterPro" id="IPR002052">
    <property type="entry name" value="DNA_methylase_N6_adenine_CS"/>
</dbReference>
<evidence type="ECO:0000313" key="7">
    <source>
        <dbReference type="Proteomes" id="UP000055590"/>
    </source>
</evidence>
<gene>
    <name evidence="6" type="ORF">AKJ08_1892</name>
</gene>
<dbReference type="PRINTS" id="PR00508">
    <property type="entry name" value="S21N4MTFRASE"/>
</dbReference>
<proteinExistence type="inferred from homology"/>
<comment type="similarity">
    <text evidence="1 4">Belongs to the N(4)/N(6)-methyltransferase family.</text>
</comment>
<evidence type="ECO:0000256" key="4">
    <source>
        <dbReference type="RuleBase" id="RU362026"/>
    </source>
</evidence>
<dbReference type="RefSeq" id="WP_050725804.1">
    <property type="nucleotide sequence ID" value="NZ_CP012332.1"/>
</dbReference>
<dbReference type="GO" id="GO:0008170">
    <property type="term" value="F:N-methyltransferase activity"/>
    <property type="evidence" value="ECO:0007669"/>
    <property type="project" value="InterPro"/>
</dbReference>
<accession>A0A0K1PDA7</accession>
<feature type="domain" description="DNA methylase N-4/N-6" evidence="5">
    <location>
        <begin position="23"/>
        <end position="265"/>
    </location>
</feature>
<dbReference type="REBASE" id="120862">
    <property type="entry name" value="M.Vin27710ORF1892P"/>
</dbReference>
<evidence type="ECO:0000256" key="3">
    <source>
        <dbReference type="ARBA" id="ARBA00022679"/>
    </source>
</evidence>
<dbReference type="AlphaFoldDB" id="A0A0K1PDA7"/>
<dbReference type="KEGG" id="vin:AKJ08_1892"/>
<keyword evidence="3" id="KW-0808">Transferase</keyword>
<dbReference type="InterPro" id="IPR002941">
    <property type="entry name" value="DNA_methylase_N4/N6"/>
</dbReference>
<keyword evidence="2" id="KW-0489">Methyltransferase</keyword>
<dbReference type="EC" id="2.1.1.-" evidence="4"/>
<organism evidence="6 7">
    <name type="scientific">Vulgatibacter incomptus</name>
    <dbReference type="NCBI Taxonomy" id="1391653"/>
    <lineage>
        <taxon>Bacteria</taxon>
        <taxon>Pseudomonadati</taxon>
        <taxon>Myxococcota</taxon>
        <taxon>Myxococcia</taxon>
        <taxon>Myxococcales</taxon>
        <taxon>Cystobacterineae</taxon>
        <taxon>Vulgatibacteraceae</taxon>
        <taxon>Vulgatibacter</taxon>
    </lineage>
</organism>
<name>A0A0K1PDA7_9BACT</name>
<reference evidence="6 7" key="1">
    <citation type="submission" date="2015-08" db="EMBL/GenBank/DDBJ databases">
        <authorList>
            <person name="Babu N.S."/>
            <person name="Beckwith C.J."/>
            <person name="Beseler K.G."/>
            <person name="Brison A."/>
            <person name="Carone J.V."/>
            <person name="Caskin T.P."/>
            <person name="Diamond M."/>
            <person name="Durham M.E."/>
            <person name="Foxe J.M."/>
            <person name="Go M."/>
            <person name="Henderson B.A."/>
            <person name="Jones I.B."/>
            <person name="McGettigan J.A."/>
            <person name="Micheletti S.J."/>
            <person name="Nasrallah M.E."/>
            <person name="Ortiz D."/>
            <person name="Piller C.R."/>
            <person name="Privatt S.R."/>
            <person name="Schneider S.L."/>
            <person name="Sharp S."/>
            <person name="Smith T.C."/>
            <person name="Stanton J.D."/>
            <person name="Ullery H.E."/>
            <person name="Wilson R.J."/>
            <person name="Serrano M.G."/>
            <person name="Buck G."/>
            <person name="Lee V."/>
            <person name="Wang Y."/>
            <person name="Carvalho R."/>
            <person name="Voegtly L."/>
            <person name="Shi R."/>
            <person name="Duckworth R."/>
            <person name="Johnson A."/>
            <person name="Loviza R."/>
            <person name="Walstead R."/>
            <person name="Shah Z."/>
            <person name="Kiflezghi M."/>
            <person name="Wade K."/>
            <person name="Ball S.L."/>
            <person name="Bradley K.W."/>
            <person name="Asai D.J."/>
            <person name="Bowman C.A."/>
            <person name="Russell D.A."/>
            <person name="Pope W.H."/>
            <person name="Jacobs-Sera D."/>
            <person name="Hendrix R.W."/>
            <person name="Hatfull G.F."/>
        </authorList>
    </citation>
    <scope>NUCLEOTIDE SEQUENCE [LARGE SCALE GENOMIC DNA]</scope>
    <source>
        <strain evidence="6 7">DSM 27710</strain>
    </source>
</reference>
<dbReference type="InterPro" id="IPR001091">
    <property type="entry name" value="RM_Methyltransferase"/>
</dbReference>
<evidence type="ECO:0000256" key="1">
    <source>
        <dbReference type="ARBA" id="ARBA00006594"/>
    </source>
</evidence>
<dbReference type="PROSITE" id="PS00092">
    <property type="entry name" value="N6_MTASE"/>
    <property type="match status" value="1"/>
</dbReference>